<dbReference type="Proteomes" id="UP000814140">
    <property type="component" value="Unassembled WGS sequence"/>
</dbReference>
<dbReference type="EMBL" id="MU277191">
    <property type="protein sequence ID" value="KAI0067021.1"/>
    <property type="molecule type" value="Genomic_DNA"/>
</dbReference>
<keyword evidence="2" id="KW-1185">Reference proteome</keyword>
<sequence>MTSSISDTNPSPTPFSPFSTHSGSSDLATSDESPDLGAFTTVFRALNELQPRTFVLPHGLTAATATASSFSPTDPTELESDQPQGSTVWNQQPIASYLSYSSRTATSRRSHSLPPSEQLSSDTEGEHVIEIDDGGEDDDDDDDEEDNLLADHPSLGGLAKALEFIAAERAKLSVPRDTARRGHSSTSEGALQQPPPPRRKRRRKKAKSLVRTILVREPRGEESQSRTETLAGDQDEEDETSSSPDVSSSSPAHYKSTPATPPHPKQRSSSQARLGHSKSTPSLRNISIPLDPQVVRLRSLAIKLKFLFPSEADYLSAVLSNASLNASSPEFIDPRGPTPQAGDPLVHVFVDYSNILIGFLTYLRRHPHHTANNKLKHISHAALALILERGRPIKRRVLAASSPLYQPIATAEQLGYEARVYARVPDTGDGADRARHSGESHWKGGKRTSGSGSGWNFTKGHAHKLSGGGGASTTESEPGSSSSAPAATAPTRGGQPRVRYREQGVDELLQLKLLQAIADVDTPPAGSTIVLATGDGNVGQFNEEGFLGCVRTALKKGWRVELYAWEGGLSRAWVREFADGAGAAVWAGKFRIVPMDGFGSDLLEA</sequence>
<organism evidence="1 2">
    <name type="scientific">Artomyces pyxidatus</name>
    <dbReference type="NCBI Taxonomy" id="48021"/>
    <lineage>
        <taxon>Eukaryota</taxon>
        <taxon>Fungi</taxon>
        <taxon>Dikarya</taxon>
        <taxon>Basidiomycota</taxon>
        <taxon>Agaricomycotina</taxon>
        <taxon>Agaricomycetes</taxon>
        <taxon>Russulales</taxon>
        <taxon>Auriscalpiaceae</taxon>
        <taxon>Artomyces</taxon>
    </lineage>
</organism>
<name>A0ACB8TEZ1_9AGAM</name>
<evidence type="ECO:0000313" key="1">
    <source>
        <dbReference type="EMBL" id="KAI0067021.1"/>
    </source>
</evidence>
<evidence type="ECO:0000313" key="2">
    <source>
        <dbReference type="Proteomes" id="UP000814140"/>
    </source>
</evidence>
<gene>
    <name evidence="1" type="ORF">BV25DRAFT_1820174</name>
</gene>
<accession>A0ACB8TEZ1</accession>
<comment type="caution">
    <text evidence="1">The sequence shown here is derived from an EMBL/GenBank/DDBJ whole genome shotgun (WGS) entry which is preliminary data.</text>
</comment>
<proteinExistence type="predicted"/>
<reference evidence="1" key="1">
    <citation type="submission" date="2021-03" db="EMBL/GenBank/DDBJ databases">
        <authorList>
            <consortium name="DOE Joint Genome Institute"/>
            <person name="Ahrendt S."/>
            <person name="Looney B.P."/>
            <person name="Miyauchi S."/>
            <person name="Morin E."/>
            <person name="Drula E."/>
            <person name="Courty P.E."/>
            <person name="Chicoki N."/>
            <person name="Fauchery L."/>
            <person name="Kohler A."/>
            <person name="Kuo A."/>
            <person name="Labutti K."/>
            <person name="Pangilinan J."/>
            <person name="Lipzen A."/>
            <person name="Riley R."/>
            <person name="Andreopoulos W."/>
            <person name="He G."/>
            <person name="Johnson J."/>
            <person name="Barry K.W."/>
            <person name="Grigoriev I.V."/>
            <person name="Nagy L."/>
            <person name="Hibbett D."/>
            <person name="Henrissat B."/>
            <person name="Matheny P.B."/>
            <person name="Labbe J."/>
            <person name="Martin F."/>
        </authorList>
    </citation>
    <scope>NUCLEOTIDE SEQUENCE</scope>
    <source>
        <strain evidence="1">HHB10654</strain>
    </source>
</reference>
<reference evidence="1" key="2">
    <citation type="journal article" date="2022" name="New Phytol.">
        <title>Evolutionary transition to the ectomycorrhizal habit in the genomes of a hyperdiverse lineage of mushroom-forming fungi.</title>
        <authorList>
            <person name="Looney B."/>
            <person name="Miyauchi S."/>
            <person name="Morin E."/>
            <person name="Drula E."/>
            <person name="Courty P.E."/>
            <person name="Kohler A."/>
            <person name="Kuo A."/>
            <person name="LaButti K."/>
            <person name="Pangilinan J."/>
            <person name="Lipzen A."/>
            <person name="Riley R."/>
            <person name="Andreopoulos W."/>
            <person name="He G."/>
            <person name="Johnson J."/>
            <person name="Nolan M."/>
            <person name="Tritt A."/>
            <person name="Barry K.W."/>
            <person name="Grigoriev I.V."/>
            <person name="Nagy L.G."/>
            <person name="Hibbett D."/>
            <person name="Henrissat B."/>
            <person name="Matheny P.B."/>
            <person name="Labbe J."/>
            <person name="Martin F.M."/>
        </authorList>
    </citation>
    <scope>NUCLEOTIDE SEQUENCE</scope>
    <source>
        <strain evidence="1">HHB10654</strain>
    </source>
</reference>
<protein>
    <submittedName>
        <fullName evidence="1">Uncharacterized protein</fullName>
    </submittedName>
</protein>